<sequence>MSWKDLIEDNDKIDTVLLSKFLNMSTTGTAQGQYYSKAGDELSEIKKLHAEMLESQREVYSLCMMLPINDFHKHGILINLLTNPKGIPKEQRLYENRIILSTLKRMPTNRAYKVFTILQKNKVNNTRSRWIAKRFVLSKEFKLPFEAVKY</sequence>
<gene>
    <name evidence="1" type="ORF">S01H1_59667</name>
</gene>
<comment type="caution">
    <text evidence="1">The sequence shown here is derived from an EMBL/GenBank/DDBJ whole genome shotgun (WGS) entry which is preliminary data.</text>
</comment>
<feature type="non-terminal residue" evidence="1">
    <location>
        <position position="150"/>
    </location>
</feature>
<organism evidence="1">
    <name type="scientific">marine sediment metagenome</name>
    <dbReference type="NCBI Taxonomy" id="412755"/>
    <lineage>
        <taxon>unclassified sequences</taxon>
        <taxon>metagenomes</taxon>
        <taxon>ecological metagenomes</taxon>
    </lineage>
</organism>
<protein>
    <submittedName>
        <fullName evidence="1">Uncharacterized protein</fullName>
    </submittedName>
</protein>
<dbReference type="AlphaFoldDB" id="X0V9Y3"/>
<reference evidence="1" key="1">
    <citation type="journal article" date="2014" name="Front. Microbiol.">
        <title>High frequency of phylogenetically diverse reductive dehalogenase-homologous genes in deep subseafloor sedimentary metagenomes.</title>
        <authorList>
            <person name="Kawai M."/>
            <person name="Futagami T."/>
            <person name="Toyoda A."/>
            <person name="Takaki Y."/>
            <person name="Nishi S."/>
            <person name="Hori S."/>
            <person name="Arai W."/>
            <person name="Tsubouchi T."/>
            <person name="Morono Y."/>
            <person name="Uchiyama I."/>
            <person name="Ito T."/>
            <person name="Fujiyama A."/>
            <person name="Inagaki F."/>
            <person name="Takami H."/>
        </authorList>
    </citation>
    <scope>NUCLEOTIDE SEQUENCE</scope>
    <source>
        <strain evidence="1">Expedition CK06-06</strain>
    </source>
</reference>
<accession>X0V9Y3</accession>
<dbReference type="EMBL" id="BARS01039037">
    <property type="protein sequence ID" value="GAG15010.1"/>
    <property type="molecule type" value="Genomic_DNA"/>
</dbReference>
<name>X0V9Y3_9ZZZZ</name>
<evidence type="ECO:0000313" key="1">
    <source>
        <dbReference type="EMBL" id="GAG15010.1"/>
    </source>
</evidence>
<proteinExistence type="predicted"/>